<reference evidence="1 2" key="3">
    <citation type="submission" date="2019-11" db="EMBL/GenBank/DDBJ databases">
        <title>A de novo genome assembly of a pear dwarfing rootstock.</title>
        <authorList>
            <person name="Wang F."/>
            <person name="Wang J."/>
            <person name="Li S."/>
            <person name="Zhang Y."/>
            <person name="Fang M."/>
            <person name="Ma L."/>
            <person name="Zhao Y."/>
            <person name="Jiang S."/>
        </authorList>
    </citation>
    <scope>NUCLEOTIDE SEQUENCE [LARGE SCALE GENOMIC DNA]</scope>
    <source>
        <strain evidence="1">S2</strain>
        <tissue evidence="1">Leaf</tissue>
    </source>
</reference>
<sequence length="79" mass="8974">MWKWIRDGALNGLFVFGMTGIRADCHGIEGRRHDMFWMGHARGWIGLLRNRHVAGFLQASGWRIGNGLRSDGSRSGLRH</sequence>
<accession>A0A5N5I8P3</accession>
<dbReference type="Proteomes" id="UP000327157">
    <property type="component" value="Chromosome 5"/>
</dbReference>
<protein>
    <submittedName>
        <fullName evidence="1">Uncharacterized protein</fullName>
    </submittedName>
</protein>
<gene>
    <name evidence="1" type="ORF">D8674_026722</name>
</gene>
<organism evidence="1 2">
    <name type="scientific">Pyrus ussuriensis x Pyrus communis</name>
    <dbReference type="NCBI Taxonomy" id="2448454"/>
    <lineage>
        <taxon>Eukaryota</taxon>
        <taxon>Viridiplantae</taxon>
        <taxon>Streptophyta</taxon>
        <taxon>Embryophyta</taxon>
        <taxon>Tracheophyta</taxon>
        <taxon>Spermatophyta</taxon>
        <taxon>Magnoliopsida</taxon>
        <taxon>eudicotyledons</taxon>
        <taxon>Gunneridae</taxon>
        <taxon>Pentapetalae</taxon>
        <taxon>rosids</taxon>
        <taxon>fabids</taxon>
        <taxon>Rosales</taxon>
        <taxon>Rosaceae</taxon>
        <taxon>Amygdaloideae</taxon>
        <taxon>Maleae</taxon>
        <taxon>Pyrus</taxon>
    </lineage>
</organism>
<evidence type="ECO:0000313" key="2">
    <source>
        <dbReference type="Proteomes" id="UP000327157"/>
    </source>
</evidence>
<comment type="caution">
    <text evidence="1">The sequence shown here is derived from an EMBL/GenBank/DDBJ whole genome shotgun (WGS) entry which is preliminary data.</text>
</comment>
<evidence type="ECO:0000313" key="1">
    <source>
        <dbReference type="EMBL" id="KAB2636188.1"/>
    </source>
</evidence>
<keyword evidence="2" id="KW-1185">Reference proteome</keyword>
<dbReference type="AlphaFoldDB" id="A0A5N5I8P3"/>
<dbReference type="EMBL" id="SMOL01000004">
    <property type="protein sequence ID" value="KAB2636188.1"/>
    <property type="molecule type" value="Genomic_DNA"/>
</dbReference>
<reference evidence="1 2" key="1">
    <citation type="submission" date="2019-09" db="EMBL/GenBank/DDBJ databases">
        <authorList>
            <person name="Ou C."/>
        </authorList>
    </citation>
    <scope>NUCLEOTIDE SEQUENCE [LARGE SCALE GENOMIC DNA]</scope>
    <source>
        <strain evidence="1">S2</strain>
        <tissue evidence="1">Leaf</tissue>
    </source>
</reference>
<reference evidence="2" key="2">
    <citation type="submission" date="2019-10" db="EMBL/GenBank/DDBJ databases">
        <title>A de novo genome assembly of a pear dwarfing rootstock.</title>
        <authorList>
            <person name="Wang F."/>
            <person name="Wang J."/>
            <person name="Li S."/>
            <person name="Zhang Y."/>
            <person name="Fang M."/>
            <person name="Ma L."/>
            <person name="Zhao Y."/>
            <person name="Jiang S."/>
        </authorList>
    </citation>
    <scope>NUCLEOTIDE SEQUENCE [LARGE SCALE GENOMIC DNA]</scope>
</reference>
<proteinExistence type="predicted"/>
<name>A0A5N5I8P3_9ROSA</name>